<gene>
    <name evidence="1" type="ORF">EZS27_043603</name>
</gene>
<proteinExistence type="predicted"/>
<dbReference type="EMBL" id="SNRY01011260">
    <property type="protein sequence ID" value="KAA6304749.1"/>
    <property type="molecule type" value="Genomic_DNA"/>
</dbReference>
<sequence>MVDKDIVKENEVKITEFLTELKLLLEKKGLDVSRFTMTYARHFPFLDLNVWSQYYLDEMNISWADIKGNEKEELEMEVKETIGGVILCAV</sequence>
<evidence type="ECO:0000313" key="1">
    <source>
        <dbReference type="EMBL" id="KAA6304749.1"/>
    </source>
</evidence>
<protein>
    <submittedName>
        <fullName evidence="1">Uncharacterized protein</fullName>
    </submittedName>
</protein>
<accession>A0A5J4P8R4</accession>
<name>A0A5J4P8R4_9ZZZZ</name>
<dbReference type="AlphaFoldDB" id="A0A5J4P8R4"/>
<organism evidence="1">
    <name type="scientific">termite gut metagenome</name>
    <dbReference type="NCBI Taxonomy" id="433724"/>
    <lineage>
        <taxon>unclassified sequences</taxon>
        <taxon>metagenomes</taxon>
        <taxon>organismal metagenomes</taxon>
    </lineage>
</organism>
<comment type="caution">
    <text evidence="1">The sequence shown here is derived from an EMBL/GenBank/DDBJ whole genome shotgun (WGS) entry which is preliminary data.</text>
</comment>
<reference evidence="1" key="1">
    <citation type="submission" date="2019-03" db="EMBL/GenBank/DDBJ databases">
        <title>Single cell metagenomics reveals metabolic interactions within the superorganism composed of flagellate Streblomastix strix and complex community of Bacteroidetes bacteria on its surface.</title>
        <authorList>
            <person name="Treitli S.C."/>
            <person name="Kolisko M."/>
            <person name="Husnik F."/>
            <person name="Keeling P."/>
            <person name="Hampl V."/>
        </authorList>
    </citation>
    <scope>NUCLEOTIDE SEQUENCE</scope>
    <source>
        <strain evidence="1">STM</strain>
    </source>
</reference>